<evidence type="ECO:0000313" key="5">
    <source>
        <dbReference type="Proteomes" id="UP000325933"/>
    </source>
</evidence>
<keyword evidence="6" id="KW-1185">Reference proteome</keyword>
<dbReference type="PANTHER" id="PTHR30590:SF2">
    <property type="entry name" value="INNER MEMBRANE PROTEIN"/>
    <property type="match status" value="1"/>
</dbReference>
<feature type="transmembrane region" description="Helical" evidence="1">
    <location>
        <begin position="125"/>
        <end position="142"/>
    </location>
</feature>
<feature type="transmembrane region" description="Helical" evidence="1">
    <location>
        <begin position="344"/>
        <end position="364"/>
    </location>
</feature>
<evidence type="ECO:0000313" key="6">
    <source>
        <dbReference type="Proteomes" id="UP000326364"/>
    </source>
</evidence>
<dbReference type="PANTHER" id="PTHR30590">
    <property type="entry name" value="INNER MEMBRANE PROTEIN"/>
    <property type="match status" value="1"/>
</dbReference>
<evidence type="ECO:0000313" key="4">
    <source>
        <dbReference type="EMBL" id="KAA9028299.1"/>
    </source>
</evidence>
<evidence type="ECO:0000256" key="1">
    <source>
        <dbReference type="SAM" id="Phobius"/>
    </source>
</evidence>
<feature type="transmembrane region" description="Helical" evidence="1">
    <location>
        <begin position="299"/>
        <end position="323"/>
    </location>
</feature>
<feature type="transmembrane region" description="Helical" evidence="1">
    <location>
        <begin position="270"/>
        <end position="293"/>
    </location>
</feature>
<keyword evidence="1" id="KW-0472">Membrane</keyword>
<feature type="transmembrane region" description="Helical" evidence="1">
    <location>
        <begin position="56"/>
        <end position="79"/>
    </location>
</feature>
<feature type="transmembrane region" description="Helical" evidence="1">
    <location>
        <begin position="17"/>
        <end position="36"/>
    </location>
</feature>
<organism evidence="4 5">
    <name type="scientific">Sphingobium limneticum</name>
    <dbReference type="NCBI Taxonomy" id="1007511"/>
    <lineage>
        <taxon>Bacteria</taxon>
        <taxon>Pseudomonadati</taxon>
        <taxon>Pseudomonadota</taxon>
        <taxon>Alphaproteobacteria</taxon>
        <taxon>Sphingomonadales</taxon>
        <taxon>Sphingomonadaceae</taxon>
        <taxon>Sphingobium</taxon>
    </lineage>
</organism>
<dbReference type="EMBL" id="VYQA01000010">
    <property type="protein sequence ID" value="KAA9028299.1"/>
    <property type="molecule type" value="Genomic_DNA"/>
</dbReference>
<name>A0A5J5I199_9SPHN</name>
<sequence length="418" mass="46010">MTASPRNPAPRIRAMDVLRGCAVLGILWMNITAFALPQNAYFNPAVAGTPSAADIAAWAVSLILIDGKMRGLFALLFGASMLLLIDREEMAGRDGRRAQMVRAGWLFVLGCAHFFLLWWGDILRVYALVSLFALLFVNLEPFALVKRALLFFFFQFLLCATFIASLYLWGHAAADPGATGMMRDGYLTFMAALSDPASSSTQAEILTYRGGFATILQHKLIGVPGDWLWGFLFTAFETMGFMLLGMAMLKGGFLTGRWDADQYRRTARHCFLIGVPPMAALALWVALSGFAPLPAYGVALAWSLPFRIPLTVGWAALILWLAARHRDHPLVARLAAAGRLTLSNYLATSLVMTALFYGWGLGLFAKLPPAALPLFVLAGWVAMLAWSKPYADRFAMGPAEWLWRSLINGRSQKIRKSD</sequence>
<dbReference type="InterPro" id="IPR052529">
    <property type="entry name" value="Bact_Transport_Assoc"/>
</dbReference>
<dbReference type="Pfam" id="PF04235">
    <property type="entry name" value="DUF418"/>
    <property type="match status" value="1"/>
</dbReference>
<feature type="transmembrane region" description="Helical" evidence="1">
    <location>
        <begin position="370"/>
        <end position="386"/>
    </location>
</feature>
<feature type="domain" description="DUF418" evidence="2">
    <location>
        <begin position="250"/>
        <end position="409"/>
    </location>
</feature>
<protein>
    <submittedName>
        <fullName evidence="4">DUF418 domain-containing protein</fullName>
    </submittedName>
</protein>
<gene>
    <name evidence="4" type="ORF">F4U95_14685</name>
    <name evidence="3" type="ORF">F4U96_13555</name>
</gene>
<keyword evidence="1" id="KW-1133">Transmembrane helix</keyword>
<dbReference type="RefSeq" id="WP_150426205.1">
    <property type="nucleotide sequence ID" value="NZ_VYQA01000010.1"/>
</dbReference>
<dbReference type="InterPro" id="IPR007349">
    <property type="entry name" value="DUF418"/>
</dbReference>
<dbReference type="AlphaFoldDB" id="A0A5J5I199"/>
<evidence type="ECO:0000313" key="3">
    <source>
        <dbReference type="EMBL" id="KAA9015886.1"/>
    </source>
</evidence>
<reference evidence="5 6" key="1">
    <citation type="submission" date="2019-09" db="EMBL/GenBank/DDBJ databases">
        <authorList>
            <person name="Feng G."/>
        </authorList>
    </citation>
    <scope>NUCLEOTIDE SEQUENCE [LARGE SCALE GENOMIC DNA]</scope>
    <source>
        <strain evidence="4 5">KACC 19283</strain>
        <strain evidence="3 6">KACC 19284</strain>
    </source>
</reference>
<feature type="transmembrane region" description="Helical" evidence="1">
    <location>
        <begin position="149"/>
        <end position="169"/>
    </location>
</feature>
<evidence type="ECO:0000259" key="2">
    <source>
        <dbReference type="Pfam" id="PF04235"/>
    </source>
</evidence>
<proteinExistence type="predicted"/>
<dbReference type="Proteomes" id="UP000326364">
    <property type="component" value="Unassembled WGS sequence"/>
</dbReference>
<feature type="transmembrane region" description="Helical" evidence="1">
    <location>
        <begin position="100"/>
        <end position="119"/>
    </location>
</feature>
<comment type="caution">
    <text evidence="4">The sequence shown here is derived from an EMBL/GenBank/DDBJ whole genome shotgun (WGS) entry which is preliminary data.</text>
</comment>
<accession>A0A5J5I199</accession>
<feature type="transmembrane region" description="Helical" evidence="1">
    <location>
        <begin position="227"/>
        <end position="249"/>
    </location>
</feature>
<keyword evidence="1" id="KW-0812">Transmembrane</keyword>
<dbReference type="Proteomes" id="UP000325933">
    <property type="component" value="Unassembled WGS sequence"/>
</dbReference>
<dbReference type="EMBL" id="VYQB01000009">
    <property type="protein sequence ID" value="KAA9015886.1"/>
    <property type="molecule type" value="Genomic_DNA"/>
</dbReference>